<evidence type="ECO:0000259" key="1">
    <source>
        <dbReference type="PROSITE" id="PS50904"/>
    </source>
</evidence>
<dbReference type="Pfam" id="PF04707">
    <property type="entry name" value="PRELI"/>
    <property type="match status" value="1"/>
</dbReference>
<dbReference type="EMBL" id="CAJNRD030001118">
    <property type="protein sequence ID" value="CAG5084240.1"/>
    <property type="molecule type" value="Genomic_DNA"/>
</dbReference>
<dbReference type="GO" id="GO:0005758">
    <property type="term" value="C:mitochondrial intermembrane space"/>
    <property type="evidence" value="ECO:0007669"/>
    <property type="project" value="InterPro"/>
</dbReference>
<dbReference type="PANTHER" id="PTHR11158">
    <property type="entry name" value="MSF1/PX19 RELATED"/>
    <property type="match status" value="1"/>
</dbReference>
<dbReference type="PROSITE" id="PS50904">
    <property type="entry name" value="PRELI_MSF1"/>
    <property type="match status" value="1"/>
</dbReference>
<protein>
    <submittedName>
        <fullName evidence="2">Similar to slmo: Protein slowmo (Drosophila melanogaster)</fullName>
    </submittedName>
</protein>
<organism evidence="2 3">
    <name type="scientific">Cotesia congregata</name>
    <name type="common">Parasitoid wasp</name>
    <name type="synonym">Apanteles congregatus</name>
    <dbReference type="NCBI Taxonomy" id="51543"/>
    <lineage>
        <taxon>Eukaryota</taxon>
        <taxon>Metazoa</taxon>
        <taxon>Ecdysozoa</taxon>
        <taxon>Arthropoda</taxon>
        <taxon>Hexapoda</taxon>
        <taxon>Insecta</taxon>
        <taxon>Pterygota</taxon>
        <taxon>Neoptera</taxon>
        <taxon>Endopterygota</taxon>
        <taxon>Hymenoptera</taxon>
        <taxon>Apocrita</taxon>
        <taxon>Ichneumonoidea</taxon>
        <taxon>Braconidae</taxon>
        <taxon>Microgastrinae</taxon>
        <taxon>Cotesia</taxon>
    </lineage>
</organism>
<gene>
    <name evidence="2" type="ORF">HICCMSTLAB_LOCUS4052</name>
</gene>
<reference evidence="2" key="1">
    <citation type="submission" date="2021-04" db="EMBL/GenBank/DDBJ databases">
        <authorList>
            <person name="Chebbi M.A.C M."/>
        </authorList>
    </citation>
    <scope>NUCLEOTIDE SEQUENCE</scope>
</reference>
<dbReference type="InterPro" id="IPR037365">
    <property type="entry name" value="Slowmo/Ups"/>
</dbReference>
<dbReference type="InterPro" id="IPR006797">
    <property type="entry name" value="PRELI/MSF1_dom"/>
</dbReference>
<keyword evidence="3" id="KW-1185">Reference proteome</keyword>
<dbReference type="AlphaFoldDB" id="A0A8J2MIZ6"/>
<dbReference type="Proteomes" id="UP000786811">
    <property type="component" value="Unassembled WGS sequence"/>
</dbReference>
<sequence>MKISSAAYLSFSNYIDVGETLRYMPHPQDKNKTLLKQEAIVTVQGAPLASYMEDLLTKRISFNAGMGRQAVEWVIKLDMEMKDLATTAVKSTDELLSQTRRQIDDITIKTKRGMDDLQHAAKKSLDEIHTLTAPPSPQSMPKL</sequence>
<comment type="caution">
    <text evidence="2">The sequence shown here is derived from an EMBL/GenBank/DDBJ whole genome shotgun (WGS) entry which is preliminary data.</text>
</comment>
<feature type="domain" description="PRELI/MSF1" evidence="1">
    <location>
        <begin position="1"/>
        <end position="83"/>
    </location>
</feature>
<name>A0A8J2MIZ6_COTCN</name>
<evidence type="ECO:0000313" key="2">
    <source>
        <dbReference type="EMBL" id="CAG5084240.1"/>
    </source>
</evidence>
<evidence type="ECO:0000313" key="3">
    <source>
        <dbReference type="Proteomes" id="UP000786811"/>
    </source>
</evidence>
<proteinExistence type="predicted"/>
<dbReference type="OrthoDB" id="407630at2759"/>
<accession>A0A8J2MIZ6</accession>